<gene>
    <name evidence="1" type="ORF">G7Y89_g9942</name>
</gene>
<evidence type="ECO:0000313" key="2">
    <source>
        <dbReference type="Proteomes" id="UP000566819"/>
    </source>
</evidence>
<dbReference type="EMBL" id="JAAMPI010000844">
    <property type="protein sequence ID" value="KAF4628211.1"/>
    <property type="molecule type" value="Genomic_DNA"/>
</dbReference>
<reference evidence="1 2" key="1">
    <citation type="submission" date="2020-03" db="EMBL/GenBank/DDBJ databases">
        <title>Draft Genome Sequence of Cudoniella acicularis.</title>
        <authorList>
            <person name="Buettner E."/>
            <person name="Kellner H."/>
        </authorList>
    </citation>
    <scope>NUCLEOTIDE SEQUENCE [LARGE SCALE GENOMIC DNA]</scope>
    <source>
        <strain evidence="1 2">DSM 108380</strain>
    </source>
</reference>
<accession>A0A8H4VZJ1</accession>
<evidence type="ECO:0000313" key="1">
    <source>
        <dbReference type="EMBL" id="KAF4628211.1"/>
    </source>
</evidence>
<keyword evidence="2" id="KW-1185">Reference proteome</keyword>
<organism evidence="1 2">
    <name type="scientific">Cudoniella acicularis</name>
    <dbReference type="NCBI Taxonomy" id="354080"/>
    <lineage>
        <taxon>Eukaryota</taxon>
        <taxon>Fungi</taxon>
        <taxon>Dikarya</taxon>
        <taxon>Ascomycota</taxon>
        <taxon>Pezizomycotina</taxon>
        <taxon>Leotiomycetes</taxon>
        <taxon>Helotiales</taxon>
        <taxon>Tricladiaceae</taxon>
        <taxon>Cudoniella</taxon>
    </lineage>
</organism>
<dbReference type="PANTHER" id="PTHR28229:SF1">
    <property type="entry name" value="TRANSLOCATION PROTEIN SEC66"/>
    <property type="match status" value="1"/>
</dbReference>
<proteinExistence type="predicted"/>
<dbReference type="AlphaFoldDB" id="A0A8H4VZJ1"/>
<dbReference type="PANTHER" id="PTHR28229">
    <property type="entry name" value="TRANSLOCATION PROTEIN SEC66"/>
    <property type="match status" value="1"/>
</dbReference>
<dbReference type="Pfam" id="PF09802">
    <property type="entry name" value="Sec66"/>
    <property type="match status" value="1"/>
</dbReference>
<dbReference type="GO" id="GO:0031207">
    <property type="term" value="C:Sec62/Sec63 complex"/>
    <property type="evidence" value="ECO:0007669"/>
    <property type="project" value="InterPro"/>
</dbReference>
<dbReference type="GO" id="GO:0031204">
    <property type="term" value="P:post-translational protein targeting to membrane, translocation"/>
    <property type="evidence" value="ECO:0007669"/>
    <property type="project" value="InterPro"/>
</dbReference>
<comment type="caution">
    <text evidence="1">The sequence shown here is derived from an EMBL/GenBank/DDBJ whole genome shotgun (WGS) entry which is preliminary data.</text>
</comment>
<dbReference type="InterPro" id="IPR018624">
    <property type="entry name" value="Sec66"/>
</dbReference>
<dbReference type="Proteomes" id="UP000566819">
    <property type="component" value="Unassembled WGS sequence"/>
</dbReference>
<dbReference type="OrthoDB" id="73168at2759"/>
<name>A0A8H4VZJ1_9HELO</name>
<protein>
    <submittedName>
        <fullName evidence="1">Uncharacterized protein</fullName>
    </submittedName>
</protein>
<sequence length="212" mass="24471">MQQDRWPCFIVIAVCRNNNITAVKSRNIKPYFPPSLHRQIYLSLLNVKPPVEESALVAAFLLYAVEIFDRVIWIHTALPACKTLWEQSSIGEEELLQLVRANKELDKQLLEIIEEAEDFRHFWGLTLFRTAMEISNNLKLRESLAKIEGKKDEEKEWWEARRKAILDQLMVELGPDVLHGSPVESPSSAKKAKGAKKSKFFGKLKKLRSKDD</sequence>